<dbReference type="EMBL" id="KZ305078">
    <property type="protein sequence ID" value="PIA29323.1"/>
    <property type="molecule type" value="Genomic_DNA"/>
</dbReference>
<organism evidence="1 2">
    <name type="scientific">Aquilegia coerulea</name>
    <name type="common">Rocky mountain columbine</name>
    <dbReference type="NCBI Taxonomy" id="218851"/>
    <lineage>
        <taxon>Eukaryota</taxon>
        <taxon>Viridiplantae</taxon>
        <taxon>Streptophyta</taxon>
        <taxon>Embryophyta</taxon>
        <taxon>Tracheophyta</taxon>
        <taxon>Spermatophyta</taxon>
        <taxon>Magnoliopsida</taxon>
        <taxon>Ranunculales</taxon>
        <taxon>Ranunculaceae</taxon>
        <taxon>Thalictroideae</taxon>
        <taxon>Aquilegia</taxon>
    </lineage>
</organism>
<evidence type="ECO:0000313" key="1">
    <source>
        <dbReference type="EMBL" id="PIA29323.1"/>
    </source>
</evidence>
<name>A0A2G5CDI9_AQUCA</name>
<dbReference type="AlphaFoldDB" id="A0A2G5CDI9"/>
<proteinExistence type="predicted"/>
<reference evidence="1 2" key="1">
    <citation type="submission" date="2017-09" db="EMBL/GenBank/DDBJ databases">
        <title>WGS assembly of Aquilegia coerulea Goldsmith.</title>
        <authorList>
            <person name="Hodges S."/>
            <person name="Kramer E."/>
            <person name="Nordborg M."/>
            <person name="Tomkins J."/>
            <person name="Borevitz J."/>
            <person name="Derieg N."/>
            <person name="Yan J."/>
            <person name="Mihaltcheva S."/>
            <person name="Hayes R.D."/>
            <person name="Rokhsar D."/>
        </authorList>
    </citation>
    <scope>NUCLEOTIDE SEQUENCE [LARGE SCALE GENOMIC DNA]</scope>
    <source>
        <strain evidence="2">cv. Goldsmith</strain>
    </source>
</reference>
<protein>
    <submittedName>
        <fullName evidence="1">Uncharacterized protein</fullName>
    </submittedName>
</protein>
<dbReference type="InParanoid" id="A0A2G5CDI9"/>
<gene>
    <name evidence="1" type="ORF">AQUCO_06100085v1</name>
</gene>
<sequence length="108" mass="12316">MAGELIELVTKGFVIDHCHESPLSTFFRMSPACMTSFYSSAPLMTPVQGFHFKNSSLSKKLYIYIFFQCSQSLTLCSWKNQKAVERAHTSEKGTAPFLLIQEVWITNR</sequence>
<accession>A0A2G5CDI9</accession>
<dbReference type="Proteomes" id="UP000230069">
    <property type="component" value="Unassembled WGS sequence"/>
</dbReference>
<keyword evidence="2" id="KW-1185">Reference proteome</keyword>
<evidence type="ECO:0000313" key="2">
    <source>
        <dbReference type="Proteomes" id="UP000230069"/>
    </source>
</evidence>